<dbReference type="OrthoDB" id="3889716at2759"/>
<feature type="compositionally biased region" description="Basic and acidic residues" evidence="1">
    <location>
        <begin position="753"/>
        <end position="767"/>
    </location>
</feature>
<dbReference type="InterPro" id="IPR001810">
    <property type="entry name" value="F-box_dom"/>
</dbReference>
<proteinExistence type="predicted"/>
<feature type="domain" description="F-box" evidence="3">
    <location>
        <begin position="48"/>
        <end position="94"/>
    </location>
</feature>
<gene>
    <name evidence="4" type="ORF">E8E12_004434</name>
</gene>
<feature type="compositionally biased region" description="Basic and acidic residues" evidence="1">
    <location>
        <begin position="699"/>
        <end position="735"/>
    </location>
</feature>
<organism evidence="4 5">
    <name type="scientific">Didymella heteroderae</name>
    <dbReference type="NCBI Taxonomy" id="1769908"/>
    <lineage>
        <taxon>Eukaryota</taxon>
        <taxon>Fungi</taxon>
        <taxon>Dikarya</taxon>
        <taxon>Ascomycota</taxon>
        <taxon>Pezizomycotina</taxon>
        <taxon>Dothideomycetes</taxon>
        <taxon>Pleosporomycetidae</taxon>
        <taxon>Pleosporales</taxon>
        <taxon>Pleosporineae</taxon>
        <taxon>Didymellaceae</taxon>
        <taxon>Didymella</taxon>
    </lineage>
</organism>
<evidence type="ECO:0000313" key="5">
    <source>
        <dbReference type="Proteomes" id="UP000758155"/>
    </source>
</evidence>
<accession>A0A9P5BXX2</accession>
<evidence type="ECO:0000256" key="1">
    <source>
        <dbReference type="SAM" id="MobiDB-lite"/>
    </source>
</evidence>
<feature type="chain" id="PRO_5040142332" description="F-box domain-containing protein" evidence="2">
    <location>
        <begin position="20"/>
        <end position="802"/>
    </location>
</feature>
<dbReference type="EMBL" id="SWKV01000060">
    <property type="protein sequence ID" value="KAF3035225.1"/>
    <property type="molecule type" value="Genomic_DNA"/>
</dbReference>
<name>A0A9P5BXX2_9PLEO</name>
<feature type="region of interest" description="Disordered" evidence="1">
    <location>
        <begin position="695"/>
        <end position="787"/>
    </location>
</feature>
<protein>
    <recommendedName>
        <fullName evidence="3">F-box domain-containing protein</fullName>
    </recommendedName>
</protein>
<dbReference type="AlphaFoldDB" id="A0A9P5BXX2"/>
<feature type="compositionally biased region" description="Polar residues" evidence="1">
    <location>
        <begin position="736"/>
        <end position="749"/>
    </location>
</feature>
<evidence type="ECO:0000256" key="2">
    <source>
        <dbReference type="SAM" id="SignalP"/>
    </source>
</evidence>
<keyword evidence="5" id="KW-1185">Reference proteome</keyword>
<comment type="caution">
    <text evidence="4">The sequence shown here is derived from an EMBL/GenBank/DDBJ whole genome shotgun (WGS) entry which is preliminary data.</text>
</comment>
<dbReference type="Proteomes" id="UP000758155">
    <property type="component" value="Unassembled WGS sequence"/>
</dbReference>
<keyword evidence="2" id="KW-0732">Signal</keyword>
<evidence type="ECO:0000313" key="4">
    <source>
        <dbReference type="EMBL" id="KAF3035225.1"/>
    </source>
</evidence>
<feature type="signal peptide" evidence="2">
    <location>
        <begin position="1"/>
        <end position="19"/>
    </location>
</feature>
<dbReference type="PROSITE" id="PS50181">
    <property type="entry name" value="FBOX"/>
    <property type="match status" value="1"/>
</dbReference>
<evidence type="ECO:0000259" key="3">
    <source>
        <dbReference type="PROSITE" id="PS50181"/>
    </source>
</evidence>
<sequence length="802" mass="92388">MSRSLSLFALLDMAPPSPGADDSDSSRGCSPMAFDPLNLRKPKTTVQHSPLFKLPDDIFKCVLDYLDRDEAWSLKRLCKGMSTSESVNQLLYKYPIQLADVRDLRLGEWKYRANGQVRWQAFQESITHENRGYVQKLAVSHWASIDDFRWIEANLPALASLDISAIKDFVWTPEETWTWKMLAEACPKLFARLDELEVANWADYTAHSRIEYSYSYNDYRFKQKFRLSRRRGGGSVAKEIFPLCARLKTLAIRERYSGFHTWNEWEVHQRVCCLVDGVQSNCPSSLTKLKVHDYAPYRSLFSTDATDWPQITDVEIGLYSWMEDRRERDVIGPIPYRITQGHHHRDEEEAFDDKSFDECKRDHMTLGNHVVQGVGASFEDLLQSLQTISKKYPKINIKPIRNLENITLHPFHLVNVMQRRQHFGQNNAQNNSTPPVDPCSNAEVQEAIRWLLNKCDWKPILARDSMMCDVFPANLEPSRTFLAKPEVMRRIHAMVSTLRGLNIPIRLSIGDRTNTSPSSGLDGSLYFGDFKTFAGTGDDKVEQLLPTQASFNLSPIAYLVDELTIQYPVDVPGVAGYSRLHRRQSPAEKVLMDREMRGWRRFWARYASQFTNLKKLTTNVPNDIYDDWAKSALPALLEDGRWEMLEVREEQHDVASLLGGCLSYSTWRFGWRKRGRARFVQRVFFRRDAAPLPLVDPHGGLDEQARDDRHIPDSEIADQDHTGHRFWAVKEDEANPQKNEANAESGNSSAKRKAPDDEGKDSKKPRLDTGTPDISPTSRRLLDESDRVLQEARRARREMWDV</sequence>
<reference evidence="4" key="1">
    <citation type="submission" date="2019-04" db="EMBL/GenBank/DDBJ databases">
        <title>Sequencing of skin fungus with MAO and IRED activity.</title>
        <authorList>
            <person name="Marsaioli A.J."/>
            <person name="Bonatto J.M.C."/>
            <person name="Reis Junior O."/>
        </authorList>
    </citation>
    <scope>NUCLEOTIDE SEQUENCE</scope>
    <source>
        <strain evidence="4">28M1</strain>
    </source>
</reference>